<dbReference type="Proteomes" id="UP000466535">
    <property type="component" value="Unassembled WGS sequence"/>
</dbReference>
<keyword evidence="2" id="KW-1133">Transmembrane helix</keyword>
<sequence length="769" mass="79499">MRFKARQQGGNTRRERPLETQRAVSPVIGAVLMIAITVSLAVVVAPLVFATAGEEPNSTPTVGLAFHYEEVDHQREDSFGVTPADSGTEAAGLLTIAVDSGEGIPASELEIDAAVSGGELTSSDQYSADDELESGESIRLWVERGETVRVIWRSGEDSAVLDSFTIRPGEEPLPPGVPQPENGCGYIEDQLASGSDVTVQNTVVRCDLTEENVGLIEDLTIDDGAVLGEIDVNGTVSMTDGETYLGDVVAGDALQMDSGSEINGDATAGGDITIQGGSTIDGTATGGENSSLSVTDSTIQQGATTGEDISLSDAVIGGAVETSDGSVTLGTGSAIGGSLTAENASNVDVDSGSTVSGTVTTGDGTDIDLDSTSEVGGDIVADDSSDVQVLGGSQVGGDITVDTQGSASVTGGTVDGSITTGDNSDVSVTSISYVGGTIDSGGDVTTTDSTIGVDVFLEGSFSCTNTTIGGENCTVYKQPEHHVSIDNTNSAITDGETLHVNVSVTNERFEGTEDINLSVGGALRDSQSLHLNKDETKQITLSWTSASTGEYDATVRTESGFEDSTPVSVTDGSGPFFDVTVDSYDDEVFENQTVDVAATIENVGDTADTQDIELYDYNGNLVDSYSDNNGDNNLSLSSGANESVSLSWNTTGTVPDTGDISIQSDNGTVLKEVTVLEATYEINDVTLGSSGGDLVVDIEANSNDPDAEMRIRVNRSKNNNDDDNLATRTGLTVENTAETFDVNLNKVDYVTVEIVDGEGNVRAGTTVEY</sequence>
<feature type="compositionally biased region" description="Low complexity" evidence="1">
    <location>
        <begin position="348"/>
        <end position="364"/>
    </location>
</feature>
<accession>A0A6B0T7N1</accession>
<proteinExistence type="predicted"/>
<evidence type="ECO:0000256" key="1">
    <source>
        <dbReference type="SAM" id="MobiDB-lite"/>
    </source>
</evidence>
<feature type="transmembrane region" description="Helical" evidence="2">
    <location>
        <begin position="23"/>
        <end position="49"/>
    </location>
</feature>
<dbReference type="AlphaFoldDB" id="A0A6B0T7N1"/>
<name>A0A6B0T7N1_9EURY</name>
<dbReference type="InterPro" id="IPR013783">
    <property type="entry name" value="Ig-like_fold"/>
</dbReference>
<organism evidence="4 5">
    <name type="scientific">Halovenus carboxidivorans</name>
    <dbReference type="NCBI Taxonomy" id="2692199"/>
    <lineage>
        <taxon>Archaea</taxon>
        <taxon>Methanobacteriati</taxon>
        <taxon>Methanobacteriota</taxon>
        <taxon>Stenosarchaea group</taxon>
        <taxon>Halobacteria</taxon>
        <taxon>Halobacteriales</taxon>
        <taxon>Haloarculaceae</taxon>
        <taxon>Halovenus</taxon>
    </lineage>
</organism>
<evidence type="ECO:0000313" key="4">
    <source>
        <dbReference type="EMBL" id="MXR52216.1"/>
    </source>
</evidence>
<dbReference type="Gene3D" id="2.60.40.10">
    <property type="entry name" value="Immunoglobulins"/>
    <property type="match status" value="1"/>
</dbReference>
<evidence type="ECO:0000313" key="5">
    <source>
        <dbReference type="Proteomes" id="UP000466535"/>
    </source>
</evidence>
<evidence type="ECO:0000259" key="3">
    <source>
        <dbReference type="Pfam" id="PF07790"/>
    </source>
</evidence>
<reference evidence="4 5" key="1">
    <citation type="submission" date="2019-12" db="EMBL/GenBank/DDBJ databases">
        <title>Isolation and characterization of three novel carbon monoxide-oxidizing members of Halobacteria from salione crusts and soils.</title>
        <authorList>
            <person name="Myers M.R."/>
            <person name="King G.M."/>
        </authorList>
    </citation>
    <scope>NUCLEOTIDE SEQUENCE [LARGE SCALE GENOMIC DNA]</scope>
    <source>
        <strain evidence="4 5">WSH3</strain>
    </source>
</reference>
<keyword evidence="2" id="KW-0472">Membrane</keyword>
<dbReference type="InterPro" id="IPR013373">
    <property type="entry name" value="Flagellin/pilin_N_arc"/>
</dbReference>
<dbReference type="InterPro" id="IPR012859">
    <property type="entry name" value="Pilin_N_archaeal"/>
</dbReference>
<dbReference type="RefSeq" id="WP_159764345.1">
    <property type="nucleotide sequence ID" value="NZ_WUUT01000004.1"/>
</dbReference>
<dbReference type="Gene3D" id="2.160.10.10">
    <property type="entry name" value="Hexapeptide repeat proteins"/>
    <property type="match status" value="1"/>
</dbReference>
<evidence type="ECO:0000256" key="2">
    <source>
        <dbReference type="SAM" id="Phobius"/>
    </source>
</evidence>
<feature type="domain" description="Archaeal Type IV pilin N-terminal" evidence="3">
    <location>
        <begin position="22"/>
        <end position="113"/>
    </location>
</feature>
<gene>
    <name evidence="4" type="ORF">GRX03_11460</name>
</gene>
<keyword evidence="5" id="KW-1185">Reference proteome</keyword>
<feature type="region of interest" description="Disordered" evidence="1">
    <location>
        <begin position="348"/>
        <end position="370"/>
    </location>
</feature>
<keyword evidence="2" id="KW-0812">Transmembrane</keyword>
<comment type="caution">
    <text evidence="4">The sequence shown here is derived from an EMBL/GenBank/DDBJ whole genome shotgun (WGS) entry which is preliminary data.</text>
</comment>
<protein>
    <submittedName>
        <fullName evidence="4">Type IV pilin</fullName>
    </submittedName>
</protein>
<dbReference type="EMBL" id="WUUT01000004">
    <property type="protein sequence ID" value="MXR52216.1"/>
    <property type="molecule type" value="Genomic_DNA"/>
</dbReference>
<dbReference type="Pfam" id="PF07790">
    <property type="entry name" value="Pilin_N"/>
    <property type="match status" value="1"/>
</dbReference>
<dbReference type="OrthoDB" id="325633at2157"/>
<dbReference type="NCBIfam" id="TIGR02537">
    <property type="entry name" value="arch_flag_Nterm"/>
    <property type="match status" value="1"/>
</dbReference>